<dbReference type="EnsemblPlants" id="Pp3c6_28690V3.1">
    <property type="protein sequence ID" value="Pp3c6_28690V3.1"/>
    <property type="gene ID" value="Pp3c6_28690"/>
</dbReference>
<reference evidence="2" key="3">
    <citation type="submission" date="2020-12" db="UniProtKB">
        <authorList>
            <consortium name="EnsemblPlants"/>
        </authorList>
    </citation>
    <scope>IDENTIFICATION</scope>
</reference>
<dbReference type="EMBL" id="ABEU02000006">
    <property type="protein sequence ID" value="PNR53224.1"/>
    <property type="molecule type" value="Genomic_DNA"/>
</dbReference>
<organism evidence="1">
    <name type="scientific">Physcomitrium patens</name>
    <name type="common">Spreading-leaved earth moss</name>
    <name type="synonym">Physcomitrella patens</name>
    <dbReference type="NCBI Taxonomy" id="3218"/>
    <lineage>
        <taxon>Eukaryota</taxon>
        <taxon>Viridiplantae</taxon>
        <taxon>Streptophyta</taxon>
        <taxon>Embryophyta</taxon>
        <taxon>Bryophyta</taxon>
        <taxon>Bryophytina</taxon>
        <taxon>Bryopsida</taxon>
        <taxon>Funariidae</taxon>
        <taxon>Funariales</taxon>
        <taxon>Funariaceae</taxon>
        <taxon>Physcomitrium</taxon>
    </lineage>
</organism>
<dbReference type="AlphaFoldDB" id="A0A2K1KHG2"/>
<reference evidence="1 3" key="2">
    <citation type="journal article" date="2018" name="Plant J.">
        <title>The Physcomitrella patens chromosome-scale assembly reveals moss genome structure and evolution.</title>
        <authorList>
            <person name="Lang D."/>
            <person name="Ullrich K.K."/>
            <person name="Murat F."/>
            <person name="Fuchs J."/>
            <person name="Jenkins J."/>
            <person name="Haas F.B."/>
            <person name="Piednoel M."/>
            <person name="Gundlach H."/>
            <person name="Van Bel M."/>
            <person name="Meyberg R."/>
            <person name="Vives C."/>
            <person name="Morata J."/>
            <person name="Symeonidi A."/>
            <person name="Hiss M."/>
            <person name="Muchero W."/>
            <person name="Kamisugi Y."/>
            <person name="Saleh O."/>
            <person name="Blanc G."/>
            <person name="Decker E.L."/>
            <person name="van Gessel N."/>
            <person name="Grimwood J."/>
            <person name="Hayes R.D."/>
            <person name="Graham S.W."/>
            <person name="Gunter L.E."/>
            <person name="McDaniel S.F."/>
            <person name="Hoernstein S.N.W."/>
            <person name="Larsson A."/>
            <person name="Li F.W."/>
            <person name="Perroud P.F."/>
            <person name="Phillips J."/>
            <person name="Ranjan P."/>
            <person name="Rokshar D.S."/>
            <person name="Rothfels C.J."/>
            <person name="Schneider L."/>
            <person name="Shu S."/>
            <person name="Stevenson D.W."/>
            <person name="Thummler F."/>
            <person name="Tillich M."/>
            <person name="Villarreal Aguilar J.C."/>
            <person name="Widiez T."/>
            <person name="Wong G.K."/>
            <person name="Wymore A."/>
            <person name="Zhang Y."/>
            <person name="Zimmer A.D."/>
            <person name="Quatrano R.S."/>
            <person name="Mayer K.F.X."/>
            <person name="Goodstein D."/>
            <person name="Casacuberta J.M."/>
            <person name="Vandepoele K."/>
            <person name="Reski R."/>
            <person name="Cuming A.C."/>
            <person name="Tuskan G.A."/>
            <person name="Maumus F."/>
            <person name="Salse J."/>
            <person name="Schmutz J."/>
            <person name="Rensing S.A."/>
        </authorList>
    </citation>
    <scope>NUCLEOTIDE SEQUENCE [LARGE SCALE GENOMIC DNA]</scope>
    <source>
        <strain evidence="2 3">cv. Gransden 2004</strain>
    </source>
</reference>
<reference evidence="1 3" key="1">
    <citation type="journal article" date="2008" name="Science">
        <title>The Physcomitrella genome reveals evolutionary insights into the conquest of land by plants.</title>
        <authorList>
            <person name="Rensing S."/>
            <person name="Lang D."/>
            <person name="Zimmer A."/>
            <person name="Terry A."/>
            <person name="Salamov A."/>
            <person name="Shapiro H."/>
            <person name="Nishiyama T."/>
            <person name="Perroud P.-F."/>
            <person name="Lindquist E."/>
            <person name="Kamisugi Y."/>
            <person name="Tanahashi T."/>
            <person name="Sakakibara K."/>
            <person name="Fujita T."/>
            <person name="Oishi K."/>
            <person name="Shin-I T."/>
            <person name="Kuroki Y."/>
            <person name="Toyoda A."/>
            <person name="Suzuki Y."/>
            <person name="Hashimoto A."/>
            <person name="Yamaguchi K."/>
            <person name="Sugano A."/>
            <person name="Kohara Y."/>
            <person name="Fujiyama A."/>
            <person name="Anterola A."/>
            <person name="Aoki S."/>
            <person name="Ashton N."/>
            <person name="Barbazuk W.B."/>
            <person name="Barker E."/>
            <person name="Bennetzen J."/>
            <person name="Bezanilla M."/>
            <person name="Blankenship R."/>
            <person name="Cho S.H."/>
            <person name="Dutcher S."/>
            <person name="Estelle M."/>
            <person name="Fawcett J.A."/>
            <person name="Gundlach H."/>
            <person name="Hanada K."/>
            <person name="Heyl A."/>
            <person name="Hicks K.A."/>
            <person name="Hugh J."/>
            <person name="Lohr M."/>
            <person name="Mayer K."/>
            <person name="Melkozernov A."/>
            <person name="Murata T."/>
            <person name="Nelson D."/>
            <person name="Pils B."/>
            <person name="Prigge M."/>
            <person name="Reiss B."/>
            <person name="Renner T."/>
            <person name="Rombauts S."/>
            <person name="Rushton P."/>
            <person name="Sanderfoot A."/>
            <person name="Schween G."/>
            <person name="Shiu S.-H."/>
            <person name="Stueber K."/>
            <person name="Theodoulou F.L."/>
            <person name="Tu H."/>
            <person name="Van de Peer Y."/>
            <person name="Verrier P.J."/>
            <person name="Waters E."/>
            <person name="Wood A."/>
            <person name="Yang L."/>
            <person name="Cove D."/>
            <person name="Cuming A."/>
            <person name="Hasebe M."/>
            <person name="Lucas S."/>
            <person name="Mishler D.B."/>
            <person name="Reski R."/>
            <person name="Grigoriev I."/>
            <person name="Quatrano R.S."/>
            <person name="Boore J.L."/>
        </authorList>
    </citation>
    <scope>NUCLEOTIDE SEQUENCE [LARGE SCALE GENOMIC DNA]</scope>
    <source>
        <strain evidence="2 3">cv. Gransden 2004</strain>
    </source>
</reference>
<gene>
    <name evidence="2" type="primary">LOC112283350</name>
    <name evidence="1" type="ORF">PHYPA_009600</name>
</gene>
<dbReference type="Gramene" id="Pp3c6_28690V3.1">
    <property type="protein sequence ID" value="Pp3c6_28690V3.1"/>
    <property type="gene ID" value="Pp3c6_28690"/>
</dbReference>
<evidence type="ECO:0000313" key="3">
    <source>
        <dbReference type="Proteomes" id="UP000006727"/>
    </source>
</evidence>
<dbReference type="Proteomes" id="UP000006727">
    <property type="component" value="Chromosome 6"/>
</dbReference>
<sequence>MKTQKYDLLDVSNNCLTGILPRKSAKSSSEFYYGQKCPPNSKHCKCAVHRAK</sequence>
<name>A0A2K1KHG2_PHYPA</name>
<evidence type="ECO:0000313" key="1">
    <source>
        <dbReference type="EMBL" id="PNR53224.1"/>
    </source>
</evidence>
<proteinExistence type="predicted"/>
<keyword evidence="3" id="KW-1185">Reference proteome</keyword>
<accession>A0A2K1KHG2</accession>
<protein>
    <submittedName>
        <fullName evidence="1 2">Uncharacterized protein</fullName>
    </submittedName>
</protein>
<evidence type="ECO:0000313" key="2">
    <source>
        <dbReference type="EnsemblPlants" id="Pp3c6_28690V3.1"/>
    </source>
</evidence>